<sequence length="264" mass="30271">MLKTLHGLEYMTDMLLNNIVMILINPILYVFVGLIALLVLKRRRNLLIVSLILYLYVMSIPYTTNQFFAKYWKVNDTYDASTTYDAVVVMAGVTDANLHVAGNFPSYVPENHVFYTNGIERIWAGIYFVKKGFAKKLLFAQWKVKTYNEAEGVKRYALSLGLNEDQIDLYATANRTIDEAKGIKALNDKQPIKRLLLITSEAHMRRALAMFKKQGLNPDVFSTNRHGTHVDFFSFLPTASALEHSWLCFYELAGYAFYYLTGEL</sequence>
<dbReference type="PANTHER" id="PTHR30336:SF20">
    <property type="entry name" value="DUF218 DOMAIN-CONTAINING PROTEIN"/>
    <property type="match status" value="1"/>
</dbReference>
<organism evidence="3 4">
    <name type="scientific">Candidatus Magnetobacterium bavaricum</name>
    <dbReference type="NCBI Taxonomy" id="29290"/>
    <lineage>
        <taxon>Bacteria</taxon>
        <taxon>Pseudomonadati</taxon>
        <taxon>Nitrospirota</taxon>
        <taxon>Thermodesulfovibrionia</taxon>
        <taxon>Thermodesulfovibrionales</taxon>
        <taxon>Candidatus Magnetobacteriaceae</taxon>
        <taxon>Candidatus Magnetobacterium</taxon>
    </lineage>
</organism>
<feature type="domain" description="DUF218" evidence="2">
    <location>
        <begin position="85"/>
        <end position="254"/>
    </location>
</feature>
<dbReference type="PANTHER" id="PTHR30336">
    <property type="entry name" value="INNER MEMBRANE PROTEIN, PROBABLE PERMEASE"/>
    <property type="match status" value="1"/>
</dbReference>
<keyword evidence="1" id="KW-0472">Membrane</keyword>
<dbReference type="InterPro" id="IPR051599">
    <property type="entry name" value="Cell_Envelope_Assoc"/>
</dbReference>
<dbReference type="InterPro" id="IPR014729">
    <property type="entry name" value="Rossmann-like_a/b/a_fold"/>
</dbReference>
<dbReference type="Pfam" id="PF02698">
    <property type="entry name" value="DUF218"/>
    <property type="match status" value="1"/>
</dbReference>
<evidence type="ECO:0000259" key="2">
    <source>
        <dbReference type="Pfam" id="PF02698"/>
    </source>
</evidence>
<accession>A0A0F3GPH0</accession>
<feature type="transmembrane region" description="Helical" evidence="1">
    <location>
        <begin position="20"/>
        <end position="39"/>
    </location>
</feature>
<name>A0A0F3GPH0_9BACT</name>
<keyword evidence="1" id="KW-1133">Transmembrane helix</keyword>
<evidence type="ECO:0000313" key="4">
    <source>
        <dbReference type="Proteomes" id="UP000033423"/>
    </source>
</evidence>
<proteinExistence type="predicted"/>
<gene>
    <name evidence="3" type="ORF">MBAV_004036</name>
</gene>
<dbReference type="GO" id="GO:0005886">
    <property type="term" value="C:plasma membrane"/>
    <property type="evidence" value="ECO:0007669"/>
    <property type="project" value="TreeGrafter"/>
</dbReference>
<dbReference type="CDD" id="cd06259">
    <property type="entry name" value="YdcF-like"/>
    <property type="match status" value="1"/>
</dbReference>
<evidence type="ECO:0000313" key="3">
    <source>
        <dbReference type="EMBL" id="KJU83771.1"/>
    </source>
</evidence>
<dbReference type="AlphaFoldDB" id="A0A0F3GPH0"/>
<evidence type="ECO:0000256" key="1">
    <source>
        <dbReference type="SAM" id="Phobius"/>
    </source>
</evidence>
<feature type="transmembrane region" description="Helical" evidence="1">
    <location>
        <begin position="46"/>
        <end position="64"/>
    </location>
</feature>
<dbReference type="Gene3D" id="3.40.50.620">
    <property type="entry name" value="HUPs"/>
    <property type="match status" value="1"/>
</dbReference>
<reference evidence="3 4" key="1">
    <citation type="submission" date="2015-02" db="EMBL/GenBank/DDBJ databases">
        <title>Single-cell genomics of uncultivated deep-branching MTB reveals a conserved set of magnetosome genes.</title>
        <authorList>
            <person name="Kolinko S."/>
            <person name="Richter M."/>
            <person name="Glockner F.O."/>
            <person name="Brachmann A."/>
            <person name="Schuler D."/>
        </authorList>
    </citation>
    <scope>NUCLEOTIDE SEQUENCE [LARGE SCALE GENOMIC DNA]</scope>
    <source>
        <strain evidence="3">TM-1</strain>
    </source>
</reference>
<keyword evidence="4" id="KW-1185">Reference proteome</keyword>
<keyword evidence="1" id="KW-0812">Transmembrane</keyword>
<comment type="caution">
    <text evidence="3">The sequence shown here is derived from an EMBL/GenBank/DDBJ whole genome shotgun (WGS) entry which is preliminary data.</text>
</comment>
<protein>
    <submittedName>
        <fullName evidence="3">Membrane protein containing DUF218</fullName>
    </submittedName>
</protein>
<dbReference type="EMBL" id="LACI01001730">
    <property type="protein sequence ID" value="KJU83771.1"/>
    <property type="molecule type" value="Genomic_DNA"/>
</dbReference>
<dbReference type="Proteomes" id="UP000033423">
    <property type="component" value="Unassembled WGS sequence"/>
</dbReference>
<dbReference type="InterPro" id="IPR003848">
    <property type="entry name" value="DUF218"/>
</dbReference>